<reference evidence="2" key="2">
    <citation type="submission" date="2020-09" db="EMBL/GenBank/DDBJ databases">
        <authorList>
            <person name="Sun Q."/>
            <person name="Zhou Y."/>
        </authorList>
    </citation>
    <scope>NUCLEOTIDE SEQUENCE</scope>
    <source>
        <strain evidence="2">CGMCC 4.5737</strain>
    </source>
</reference>
<evidence type="ECO:0000256" key="1">
    <source>
        <dbReference type="SAM" id="MobiDB-lite"/>
    </source>
</evidence>
<organism evidence="2 3">
    <name type="scientific">Longimycelium tulufanense</name>
    <dbReference type="NCBI Taxonomy" id="907463"/>
    <lineage>
        <taxon>Bacteria</taxon>
        <taxon>Bacillati</taxon>
        <taxon>Actinomycetota</taxon>
        <taxon>Actinomycetes</taxon>
        <taxon>Pseudonocardiales</taxon>
        <taxon>Pseudonocardiaceae</taxon>
        <taxon>Longimycelium</taxon>
    </lineage>
</organism>
<reference evidence="2" key="1">
    <citation type="journal article" date="2014" name="Int. J. Syst. Evol. Microbiol.">
        <title>Complete genome sequence of Corynebacterium casei LMG S-19264T (=DSM 44701T), isolated from a smear-ripened cheese.</title>
        <authorList>
            <consortium name="US DOE Joint Genome Institute (JGI-PGF)"/>
            <person name="Walter F."/>
            <person name="Albersmeier A."/>
            <person name="Kalinowski J."/>
            <person name="Ruckert C."/>
        </authorList>
    </citation>
    <scope>NUCLEOTIDE SEQUENCE</scope>
    <source>
        <strain evidence="2">CGMCC 4.5737</strain>
    </source>
</reference>
<dbReference type="EMBL" id="BMMK01000001">
    <property type="protein sequence ID" value="GGM33203.1"/>
    <property type="molecule type" value="Genomic_DNA"/>
</dbReference>
<accession>A0A8J3FSX3</accession>
<protein>
    <submittedName>
        <fullName evidence="2">Uncharacterized protein</fullName>
    </submittedName>
</protein>
<proteinExistence type="predicted"/>
<dbReference type="RefSeq" id="WP_189052782.1">
    <property type="nucleotide sequence ID" value="NZ_BMMK01000001.1"/>
</dbReference>
<keyword evidence="3" id="KW-1185">Reference proteome</keyword>
<comment type="caution">
    <text evidence="2">The sequence shown here is derived from an EMBL/GenBank/DDBJ whole genome shotgun (WGS) entry which is preliminary data.</text>
</comment>
<feature type="region of interest" description="Disordered" evidence="1">
    <location>
        <begin position="30"/>
        <end position="50"/>
    </location>
</feature>
<gene>
    <name evidence="2" type="ORF">GCM10012275_00830</name>
</gene>
<evidence type="ECO:0000313" key="2">
    <source>
        <dbReference type="EMBL" id="GGM33203.1"/>
    </source>
</evidence>
<sequence>MPDSERKEFDDIDDLVADLEVRIRELQLTESAGDPPTTLFGGSRCMPPNR</sequence>
<name>A0A8J3FSX3_9PSEU</name>
<dbReference type="Proteomes" id="UP000637578">
    <property type="component" value="Unassembled WGS sequence"/>
</dbReference>
<dbReference type="AlphaFoldDB" id="A0A8J3FSX3"/>
<evidence type="ECO:0000313" key="3">
    <source>
        <dbReference type="Proteomes" id="UP000637578"/>
    </source>
</evidence>